<reference evidence="2" key="1">
    <citation type="submission" date="2010-02" db="EMBL/GenBank/DDBJ databases">
        <title>Complete sequence of Ferroglobus placidus DSM 10642.</title>
        <authorList>
            <consortium name="US DOE Joint Genome Institute"/>
            <person name="Lucas S."/>
            <person name="Copeland A."/>
            <person name="Lapidus A."/>
            <person name="Cheng J.-F."/>
            <person name="Bruce D."/>
            <person name="Goodwin L."/>
            <person name="Pitluck S."/>
            <person name="Saunders E."/>
            <person name="Brettin T."/>
            <person name="Detter J.C."/>
            <person name="Han C."/>
            <person name="Tapia R."/>
            <person name="Larimer F."/>
            <person name="Land M."/>
            <person name="Hauser L."/>
            <person name="Kyrpides N."/>
            <person name="Ivanova N."/>
            <person name="Holmes D."/>
            <person name="Lovley D."/>
            <person name="Kyrpides N."/>
            <person name="Anderson I.J."/>
            <person name="Woyke T."/>
        </authorList>
    </citation>
    <scope>NUCLEOTIDE SEQUENCE [LARGE SCALE GENOMIC DNA]</scope>
    <source>
        <strain evidence="2">DSM 10642 / AEDII12DO</strain>
    </source>
</reference>
<reference evidence="1 2" key="2">
    <citation type="journal article" date="2011" name="Stand. Genomic Sci.">
        <title>Complete genome sequence of Ferroglobus placidus AEDII12DO.</title>
        <authorList>
            <person name="Anderson I."/>
            <person name="Risso C."/>
            <person name="Holmes D."/>
            <person name="Lucas S."/>
            <person name="Copeland A."/>
            <person name="Lapidus A."/>
            <person name="Cheng J.F."/>
            <person name="Bruce D."/>
            <person name="Goodwin L."/>
            <person name="Pitluck S."/>
            <person name="Saunders E."/>
            <person name="Brettin T."/>
            <person name="Detter J.C."/>
            <person name="Han C."/>
            <person name="Tapia R."/>
            <person name="Larimer F."/>
            <person name="Land M."/>
            <person name="Hauser L."/>
            <person name="Woyke T."/>
            <person name="Lovley D."/>
            <person name="Kyrpides N."/>
            <person name="Ivanova N."/>
        </authorList>
    </citation>
    <scope>NUCLEOTIDE SEQUENCE [LARGE SCALE GENOMIC DNA]</scope>
    <source>
        <strain evidence="2">DSM 10642 / AEDII12DO</strain>
    </source>
</reference>
<dbReference type="OrthoDB" id="269455at2157"/>
<keyword evidence="2" id="KW-1185">Reference proteome</keyword>
<evidence type="ECO:0000313" key="1">
    <source>
        <dbReference type="EMBL" id="ADC64418.1"/>
    </source>
</evidence>
<protein>
    <submittedName>
        <fullName evidence="1">Uncharacterized protein</fullName>
    </submittedName>
</protein>
<evidence type="ECO:0000313" key="2">
    <source>
        <dbReference type="Proteomes" id="UP000002613"/>
    </source>
</evidence>
<accession>D3S1W1</accession>
<dbReference type="PaxDb" id="589924-Ferp_0236"/>
<name>D3S1W1_FERPA</name>
<proteinExistence type="predicted"/>
<dbReference type="STRING" id="589924.Ferp_0236"/>
<dbReference type="AlphaFoldDB" id="D3S1W1"/>
<dbReference type="Proteomes" id="UP000002613">
    <property type="component" value="Chromosome"/>
</dbReference>
<dbReference type="KEGG" id="fpl:Ferp_0236"/>
<dbReference type="GeneID" id="8777730"/>
<dbReference type="HOGENOM" id="CLU_786689_0_0_2"/>
<dbReference type="EMBL" id="CP001899">
    <property type="protein sequence ID" value="ADC64418.1"/>
    <property type="molecule type" value="Genomic_DNA"/>
</dbReference>
<sequence length="346" mass="39115">MKIKAGIVLLLALLTIGTVAATIAMASATSKTEGRVEINEIKENYAFVVRDFSKGISINEIEKIKQNFVNKVKSKYPEKPVAFAVPDIPEGAKIVAYGIKIDNNGAIKQYFGFAGDRESAEIIYKKAQKWYKENVSESSEKSVSIASASWVEISRNDADYYVSPYGGVTNNFELRYLVNDGSSTYDWFAVKHIFAMEPGYQAYNSEWKNDRGYPTHDYSVCTSNPQLHDWDPIGSHTGQQTITVSITGGESVSATWSWSYTQPDVTTLDRSSTNTEIAKWEMQFNNDDVQTTTGGMKPGSSVRIDQPSSGEYHLLDLISEGKFKKPVWWWYEYQTIRHIWHIYVEY</sequence>
<dbReference type="eggNOG" id="arCOG10650">
    <property type="taxonomic scope" value="Archaea"/>
</dbReference>
<dbReference type="RefSeq" id="WP_012964765.1">
    <property type="nucleotide sequence ID" value="NC_013849.1"/>
</dbReference>
<gene>
    <name evidence="1" type="ordered locus">Ferp_0236</name>
</gene>
<organism evidence="1 2">
    <name type="scientific">Ferroglobus placidus (strain DSM 10642 / AEDII12DO)</name>
    <dbReference type="NCBI Taxonomy" id="589924"/>
    <lineage>
        <taxon>Archaea</taxon>
        <taxon>Methanobacteriati</taxon>
        <taxon>Methanobacteriota</taxon>
        <taxon>Archaeoglobi</taxon>
        <taxon>Archaeoglobales</taxon>
        <taxon>Archaeoglobaceae</taxon>
        <taxon>Ferroglobus</taxon>
    </lineage>
</organism>